<evidence type="ECO:0000313" key="3">
    <source>
        <dbReference type="Proteomes" id="UP000272400"/>
    </source>
</evidence>
<gene>
    <name evidence="2" type="ORF">EDD29_6322</name>
</gene>
<sequence>MDNGKTLLGLLSREAGYGYDLKHSFDRYFGGEKPLAFGQVYAMLARMVRDGLIVSVGEEATGEAPDRKKYEITAVGRELLLGWMFTAQPPSPAARHELFAKTVIALLVDEDAQRLLDVQRSAHLARMRELTRARREAGLLDVLAFDHALFHLEADLRWIDLAAARLDALRAELTKR</sequence>
<dbReference type="PANTHER" id="PTHR43252">
    <property type="entry name" value="TRANSCRIPTIONAL REGULATOR YQJI"/>
    <property type="match status" value="1"/>
</dbReference>
<protein>
    <submittedName>
        <fullName evidence="2">PadR family transcriptional regulator</fullName>
    </submittedName>
</protein>
<evidence type="ECO:0000313" key="2">
    <source>
        <dbReference type="EMBL" id="ROO88648.1"/>
    </source>
</evidence>
<dbReference type="OrthoDB" id="3186544at2"/>
<dbReference type="Pfam" id="PF03551">
    <property type="entry name" value="PadR"/>
    <property type="match status" value="1"/>
</dbReference>
<accession>A0A3N1D6C2</accession>
<dbReference type="Gene3D" id="1.10.10.10">
    <property type="entry name" value="Winged helix-like DNA-binding domain superfamily/Winged helix DNA-binding domain"/>
    <property type="match status" value="1"/>
</dbReference>
<comment type="caution">
    <text evidence="2">The sequence shown here is derived from an EMBL/GenBank/DDBJ whole genome shotgun (WGS) entry which is preliminary data.</text>
</comment>
<name>A0A3N1D6C2_9ACTN</name>
<evidence type="ECO:0000259" key="1">
    <source>
        <dbReference type="Pfam" id="PF03551"/>
    </source>
</evidence>
<dbReference type="Proteomes" id="UP000272400">
    <property type="component" value="Unassembled WGS sequence"/>
</dbReference>
<dbReference type="RefSeq" id="WP_123667861.1">
    <property type="nucleotide sequence ID" value="NZ_RJKE01000001.1"/>
</dbReference>
<dbReference type="SUPFAM" id="SSF46785">
    <property type="entry name" value="Winged helix' DNA-binding domain"/>
    <property type="match status" value="1"/>
</dbReference>
<dbReference type="InterPro" id="IPR036390">
    <property type="entry name" value="WH_DNA-bd_sf"/>
</dbReference>
<keyword evidence="3" id="KW-1185">Reference proteome</keyword>
<organism evidence="2 3">
    <name type="scientific">Actinocorallia herbida</name>
    <dbReference type="NCBI Taxonomy" id="58109"/>
    <lineage>
        <taxon>Bacteria</taxon>
        <taxon>Bacillati</taxon>
        <taxon>Actinomycetota</taxon>
        <taxon>Actinomycetes</taxon>
        <taxon>Streptosporangiales</taxon>
        <taxon>Thermomonosporaceae</taxon>
        <taxon>Actinocorallia</taxon>
    </lineage>
</organism>
<reference evidence="2 3" key="1">
    <citation type="submission" date="2018-11" db="EMBL/GenBank/DDBJ databases">
        <title>Sequencing the genomes of 1000 actinobacteria strains.</title>
        <authorList>
            <person name="Klenk H.-P."/>
        </authorList>
    </citation>
    <scope>NUCLEOTIDE SEQUENCE [LARGE SCALE GENOMIC DNA]</scope>
    <source>
        <strain evidence="2 3">DSM 44254</strain>
    </source>
</reference>
<dbReference type="InterPro" id="IPR036388">
    <property type="entry name" value="WH-like_DNA-bd_sf"/>
</dbReference>
<proteinExistence type="predicted"/>
<dbReference type="EMBL" id="RJKE01000001">
    <property type="protein sequence ID" value="ROO88648.1"/>
    <property type="molecule type" value="Genomic_DNA"/>
</dbReference>
<dbReference type="PANTHER" id="PTHR43252:SF6">
    <property type="entry name" value="NEGATIVE TRANSCRIPTION REGULATOR PADR"/>
    <property type="match status" value="1"/>
</dbReference>
<dbReference type="AlphaFoldDB" id="A0A3N1D6C2"/>
<dbReference type="InterPro" id="IPR005149">
    <property type="entry name" value="Tscrpt_reg_PadR_N"/>
</dbReference>
<feature type="domain" description="Transcription regulator PadR N-terminal" evidence="1">
    <location>
        <begin position="7"/>
        <end position="80"/>
    </location>
</feature>